<dbReference type="Pfam" id="PF00202">
    <property type="entry name" value="Aminotran_3"/>
    <property type="match status" value="1"/>
</dbReference>
<dbReference type="SUPFAM" id="SSF53383">
    <property type="entry name" value="PLP-dependent transferases"/>
    <property type="match status" value="1"/>
</dbReference>
<dbReference type="CDD" id="cd00610">
    <property type="entry name" value="OAT_like"/>
    <property type="match status" value="1"/>
</dbReference>
<dbReference type="PIRSF" id="PIRSF000521">
    <property type="entry name" value="Transaminase_4ab_Lys_Orn"/>
    <property type="match status" value="1"/>
</dbReference>
<evidence type="ECO:0000313" key="5">
    <source>
        <dbReference type="EMBL" id="RDU22850.1"/>
    </source>
</evidence>
<keyword evidence="6" id="KW-1185">Reference proteome</keyword>
<name>A0A371ATN9_9FIRM</name>
<comment type="cofactor">
    <cofactor evidence="1">
        <name>pyridoxal 5'-phosphate</name>
        <dbReference type="ChEBI" id="CHEBI:597326"/>
    </cofactor>
</comment>
<proteinExistence type="inferred from homology"/>
<protein>
    <submittedName>
        <fullName evidence="5">Aspartate aminotransferase family protein</fullName>
    </submittedName>
</protein>
<dbReference type="InterPro" id="IPR015424">
    <property type="entry name" value="PyrdxlP-dep_Trfase"/>
</dbReference>
<dbReference type="InterPro" id="IPR015422">
    <property type="entry name" value="PyrdxlP-dep_Trfase_small"/>
</dbReference>
<dbReference type="Gene3D" id="3.40.640.10">
    <property type="entry name" value="Type I PLP-dependent aspartate aminotransferase-like (Major domain)"/>
    <property type="match status" value="1"/>
</dbReference>
<keyword evidence="3 4" id="KW-0663">Pyridoxal phosphate</keyword>
<accession>A0A371ATN9</accession>
<sequence length="416" mass="47316">MFRSDEIKDLEIEKGTGIYLYDKEGNQFIDCEAGTFNLSLGYCNKEIVDAVNEQSQKLTHLTSSYLAEPVVRLAKKLIDISPKNLTRATTKVCGGSTANEGAIKLAQYYNKKSEVISFYRSHVGQTIYMQNVSGNSFRKEPFHFPQSDIAHMNYPYCYRCPYNSTYPECQCKCVDEIEEYLNYGSTGNVSSLIIEPIQGNGGNQIPPKEYYKKLKKLCEECHIELIFDEIQTGIGRLGTMFAAQYFDVEPNMITTAKGLGGSGYQIAAILMEEKFNIMESHFHSFTYGSNVLSCTAANKTLEIIDNEEFLKHVREAGNYILERLEKFKDKYSFIGDVRGVGLMIGVEIVKDRETKESDVELTKEIAKRAFQNRLLLRTSLYGLGNVFKIRPSLNITFEECEVMMDKLEKVLDSFVY</sequence>
<dbReference type="PANTHER" id="PTHR45688:SF13">
    <property type="entry name" value="ALANINE--GLYOXYLATE AMINOTRANSFERASE 2-LIKE"/>
    <property type="match status" value="1"/>
</dbReference>
<dbReference type="InterPro" id="IPR015421">
    <property type="entry name" value="PyrdxlP-dep_Trfase_major"/>
</dbReference>
<dbReference type="InterPro" id="IPR005814">
    <property type="entry name" value="Aminotrans_3"/>
</dbReference>
<dbReference type="GO" id="GO:0030170">
    <property type="term" value="F:pyridoxal phosphate binding"/>
    <property type="evidence" value="ECO:0007669"/>
    <property type="project" value="InterPro"/>
</dbReference>
<dbReference type="OrthoDB" id="9807885at2"/>
<dbReference type="FunFam" id="3.40.640.10:FF:000004">
    <property type="entry name" value="Acetylornithine aminotransferase"/>
    <property type="match status" value="1"/>
</dbReference>
<dbReference type="EMBL" id="QRCT01000045">
    <property type="protein sequence ID" value="RDU22850.1"/>
    <property type="molecule type" value="Genomic_DNA"/>
</dbReference>
<evidence type="ECO:0000256" key="2">
    <source>
        <dbReference type="ARBA" id="ARBA00008954"/>
    </source>
</evidence>
<dbReference type="GO" id="GO:0008483">
    <property type="term" value="F:transaminase activity"/>
    <property type="evidence" value="ECO:0007669"/>
    <property type="project" value="UniProtKB-KW"/>
</dbReference>
<evidence type="ECO:0000256" key="4">
    <source>
        <dbReference type="RuleBase" id="RU003560"/>
    </source>
</evidence>
<comment type="similarity">
    <text evidence="2 4">Belongs to the class-III pyridoxal-phosphate-dependent aminotransferase family.</text>
</comment>
<dbReference type="PANTHER" id="PTHR45688">
    <property type="match status" value="1"/>
</dbReference>
<evidence type="ECO:0000313" key="6">
    <source>
        <dbReference type="Proteomes" id="UP000255036"/>
    </source>
</evidence>
<gene>
    <name evidence="5" type="ORF">DWV06_12830</name>
</gene>
<reference evidence="5 6" key="1">
    <citation type="submission" date="2018-07" db="EMBL/GenBank/DDBJ databases">
        <title>Anaerosacharophilus polymeroproducens gen. nov. sp. nov., an anaerobic bacterium isolated from salt field.</title>
        <authorList>
            <person name="Kim W."/>
            <person name="Yang S.-H."/>
            <person name="Oh J."/>
            <person name="Lee J.-H."/>
            <person name="Kwon K.K."/>
        </authorList>
    </citation>
    <scope>NUCLEOTIDE SEQUENCE [LARGE SCALE GENOMIC DNA]</scope>
    <source>
        <strain evidence="5 6">MCWD5</strain>
    </source>
</reference>
<dbReference type="Proteomes" id="UP000255036">
    <property type="component" value="Unassembled WGS sequence"/>
</dbReference>
<keyword evidence="5" id="KW-0808">Transferase</keyword>
<dbReference type="Gene3D" id="3.90.1150.10">
    <property type="entry name" value="Aspartate Aminotransferase, domain 1"/>
    <property type="match status" value="1"/>
</dbReference>
<keyword evidence="5" id="KW-0032">Aminotransferase</keyword>
<evidence type="ECO:0000256" key="3">
    <source>
        <dbReference type="ARBA" id="ARBA00022898"/>
    </source>
</evidence>
<dbReference type="AlphaFoldDB" id="A0A371ATN9"/>
<evidence type="ECO:0000256" key="1">
    <source>
        <dbReference type="ARBA" id="ARBA00001933"/>
    </source>
</evidence>
<organism evidence="5 6">
    <name type="scientific">Anaerosacchariphilus polymeriproducens</name>
    <dbReference type="NCBI Taxonomy" id="1812858"/>
    <lineage>
        <taxon>Bacteria</taxon>
        <taxon>Bacillati</taxon>
        <taxon>Bacillota</taxon>
        <taxon>Clostridia</taxon>
        <taxon>Lachnospirales</taxon>
        <taxon>Lachnospiraceae</taxon>
        <taxon>Anaerosacchariphilus</taxon>
    </lineage>
</organism>
<comment type="caution">
    <text evidence="5">The sequence shown here is derived from an EMBL/GenBank/DDBJ whole genome shotgun (WGS) entry which is preliminary data.</text>
</comment>